<dbReference type="HAMAP" id="MF_00347">
    <property type="entry name" value="Polyphosphate_kinase"/>
    <property type="match status" value="1"/>
</dbReference>
<dbReference type="Pfam" id="PF13090">
    <property type="entry name" value="PP_kinase_C"/>
    <property type="match status" value="1"/>
</dbReference>
<dbReference type="Gene3D" id="1.20.58.310">
    <property type="entry name" value="Polyphosphate kinase N-terminal domain"/>
    <property type="match status" value="1"/>
</dbReference>
<feature type="binding site" evidence="6">
    <location>
        <position position="572"/>
    </location>
    <ligand>
        <name>ATP</name>
        <dbReference type="ChEBI" id="CHEBI:30616"/>
    </ligand>
</feature>
<dbReference type="EC" id="2.7.4.1" evidence="6 7"/>
<keyword evidence="5 6" id="KW-0067">ATP-binding</keyword>
<keyword evidence="6" id="KW-0479">Metal-binding</keyword>
<keyword evidence="1 6" id="KW-0597">Phosphoprotein</keyword>
<evidence type="ECO:0000256" key="2">
    <source>
        <dbReference type="ARBA" id="ARBA00022679"/>
    </source>
</evidence>
<evidence type="ECO:0000256" key="4">
    <source>
        <dbReference type="ARBA" id="ARBA00022777"/>
    </source>
</evidence>
<dbReference type="SUPFAM" id="SSF140356">
    <property type="entry name" value="PPK N-terminal domain-like"/>
    <property type="match status" value="1"/>
</dbReference>
<evidence type="ECO:0000313" key="12">
    <source>
        <dbReference type="EMBL" id="OLR55865.1"/>
    </source>
</evidence>
<dbReference type="GO" id="GO:0005524">
    <property type="term" value="F:ATP binding"/>
    <property type="evidence" value="ECO:0007669"/>
    <property type="project" value="UniProtKB-KW"/>
</dbReference>
<feature type="domain" description="Polyphosphate kinase N-terminal" evidence="9">
    <location>
        <begin position="16"/>
        <end position="119"/>
    </location>
</feature>
<dbReference type="InterPro" id="IPR025200">
    <property type="entry name" value="PPK_C_dom2"/>
</dbReference>
<comment type="catalytic activity">
    <reaction evidence="6 7">
        <text>[phosphate](n) + ATP = [phosphate](n+1) + ADP</text>
        <dbReference type="Rhea" id="RHEA:19573"/>
        <dbReference type="Rhea" id="RHEA-COMP:9859"/>
        <dbReference type="Rhea" id="RHEA-COMP:14280"/>
        <dbReference type="ChEBI" id="CHEBI:16838"/>
        <dbReference type="ChEBI" id="CHEBI:30616"/>
        <dbReference type="ChEBI" id="CHEBI:456216"/>
        <dbReference type="EC" id="2.7.4.1"/>
    </reaction>
</comment>
<evidence type="ECO:0000256" key="1">
    <source>
        <dbReference type="ARBA" id="ARBA00022553"/>
    </source>
</evidence>
<feature type="domain" description="Polyphosphate kinase C-terminal" evidence="10">
    <location>
        <begin position="514"/>
        <end position="671"/>
    </location>
</feature>
<dbReference type="InterPro" id="IPR041108">
    <property type="entry name" value="PP_kinase_C_1"/>
</dbReference>
<feature type="domain" description="Polyphosphate kinase C-terminal" evidence="11">
    <location>
        <begin position="342"/>
        <end position="502"/>
    </location>
</feature>
<dbReference type="GO" id="GO:0006799">
    <property type="term" value="P:polyphosphate biosynthetic process"/>
    <property type="evidence" value="ECO:0007669"/>
    <property type="project" value="UniProtKB-UniRule"/>
</dbReference>
<dbReference type="PANTHER" id="PTHR30218">
    <property type="entry name" value="POLYPHOSPHATE KINASE"/>
    <property type="match status" value="1"/>
</dbReference>
<dbReference type="InterPro" id="IPR024953">
    <property type="entry name" value="PP_kinase_middle"/>
</dbReference>
<feature type="binding site" evidence="6">
    <location>
        <position position="416"/>
    </location>
    <ligand>
        <name>Mg(2+)</name>
        <dbReference type="ChEBI" id="CHEBI:18420"/>
    </ligand>
</feature>
<keyword evidence="13" id="KW-1185">Reference proteome</keyword>
<evidence type="ECO:0000259" key="8">
    <source>
        <dbReference type="Pfam" id="PF02503"/>
    </source>
</evidence>
<dbReference type="EMBL" id="MJIE01000001">
    <property type="protein sequence ID" value="OLR55865.1"/>
    <property type="molecule type" value="Genomic_DNA"/>
</dbReference>
<name>A0A1Q9JI74_9FIRM</name>
<dbReference type="SUPFAM" id="SSF56024">
    <property type="entry name" value="Phospholipase D/nuclease"/>
    <property type="match status" value="2"/>
</dbReference>
<evidence type="ECO:0000256" key="3">
    <source>
        <dbReference type="ARBA" id="ARBA00022741"/>
    </source>
</evidence>
<keyword evidence="6" id="KW-0460">Magnesium</keyword>
<dbReference type="GO" id="GO:0009358">
    <property type="term" value="C:polyphosphate kinase complex"/>
    <property type="evidence" value="ECO:0007669"/>
    <property type="project" value="InterPro"/>
</dbReference>
<sequence length="704" mass="81187">MQKNSEVEKYNYAYTQNRELSWLDFNRRVLEEGARETVPALERLKFVSIFSSNLDEFFMVRVGSLFDLSIVSPDEIDNKSGMTPGKQLKEIYKTIPGLIRRKQEVWRSVQDTLERYSIRDLTYEELTEEEQSRIGTYFRQFIYPVISPQVVGSHHPIPHFVNKALYVTALLKNGGGKASLGFIPIPESLPAYLIPAEGDAGKGRYIRIETILTHFATELFGRYDVDECCTICATRNADIQFDDDKFEDEESDFRNRVSTLLKKRRSLDIMRLEIDREISPEFFEKLTRRIRVRNRQVYRDETPLNMKYVFQLISELPESLTTPLLYPEYTPRWPESLAKGRSIMNQVAAGDRLLFFPFDTVEPFLELLNEAADREDVLSIKITIYRLASTSRIARILCRAAENGKEVLVMMELRARFDEANNIAWSRMMEEAGCEVIYGVENYKCHSKVCLITLKERGRLRYITQVGTGNYNEKTNAQYTDLSLMTASREIGEDGVAFFRNMLVNNLEGSYKELLVAPAGIRTTVLKHIDEETEKGSDGYICIKANAVTERHVIDRLQKASDAGVEIHLIIRGICCICPEVAGYTENIHVKRIVGRYLEHARIYCFGRGEEAKLYISSADLMTRNLRRRVEVACPVHDPDIRQQLLWILQTELQDESESGGFSSQDEFMKQSIHRIPQVAARPAEPAESRRTGLLERFRRWLSI</sequence>
<keyword evidence="2 6" id="KW-0808">Transferase</keyword>
<evidence type="ECO:0000259" key="11">
    <source>
        <dbReference type="Pfam" id="PF17941"/>
    </source>
</evidence>
<dbReference type="Proteomes" id="UP000187404">
    <property type="component" value="Unassembled WGS sequence"/>
</dbReference>
<dbReference type="Pfam" id="PF13089">
    <property type="entry name" value="PP_kinase_N"/>
    <property type="match status" value="1"/>
</dbReference>
<dbReference type="PIRSF" id="PIRSF015589">
    <property type="entry name" value="PP_kinase"/>
    <property type="match status" value="1"/>
</dbReference>
<dbReference type="InterPro" id="IPR025198">
    <property type="entry name" value="PPK_N_dom"/>
</dbReference>
<dbReference type="GO" id="GO:0008976">
    <property type="term" value="F:polyphosphate kinase activity"/>
    <property type="evidence" value="ECO:0007669"/>
    <property type="project" value="UniProtKB-UniRule"/>
</dbReference>
<dbReference type="NCBIfam" id="TIGR03705">
    <property type="entry name" value="poly_P_kin"/>
    <property type="match status" value="1"/>
</dbReference>
<comment type="caution">
    <text evidence="12">The sequence shown here is derived from an EMBL/GenBank/DDBJ whole genome shotgun (WGS) entry which is preliminary data.</text>
</comment>
<protein>
    <recommendedName>
        <fullName evidence="6 7">Polyphosphate kinase</fullName>
        <ecNumber evidence="6 7">2.7.4.1</ecNumber>
    </recommendedName>
    <alternativeName>
        <fullName evidence="6">ATP-polyphosphate phosphotransferase</fullName>
    </alternativeName>
    <alternativeName>
        <fullName evidence="6">Polyphosphoric acid kinase</fullName>
    </alternativeName>
</protein>
<gene>
    <name evidence="6" type="primary">ppk</name>
    <name evidence="12" type="ORF">BHK98_07205</name>
</gene>
<feature type="binding site" evidence="6">
    <location>
        <position position="386"/>
    </location>
    <ligand>
        <name>Mg(2+)</name>
        <dbReference type="ChEBI" id="CHEBI:18420"/>
    </ligand>
</feature>
<evidence type="ECO:0000259" key="10">
    <source>
        <dbReference type="Pfam" id="PF13090"/>
    </source>
</evidence>
<comment type="similarity">
    <text evidence="6 7">Belongs to the polyphosphate kinase 1 (PPK1) family.</text>
</comment>
<dbReference type="Gene3D" id="3.30.870.10">
    <property type="entry name" value="Endonuclease Chain A"/>
    <property type="match status" value="2"/>
</dbReference>
<feature type="binding site" evidence="6">
    <location>
        <position position="53"/>
    </location>
    <ligand>
        <name>ATP</name>
        <dbReference type="ChEBI" id="CHEBI:30616"/>
    </ligand>
</feature>
<dbReference type="PANTHER" id="PTHR30218:SF0">
    <property type="entry name" value="POLYPHOSPHATE KINASE"/>
    <property type="match status" value="1"/>
</dbReference>
<comment type="PTM">
    <text evidence="6 7">An intermediate of this reaction is the autophosphorylated ppk in which a phosphate is covalently linked to a histidine residue through a N-P bond.</text>
</comment>
<dbReference type="STRING" id="1261640.BHK98_07205"/>
<dbReference type="Pfam" id="PF17941">
    <property type="entry name" value="PP_kinase_C_1"/>
    <property type="match status" value="1"/>
</dbReference>
<dbReference type="InterPro" id="IPR036832">
    <property type="entry name" value="PPK_N_dom_sf"/>
</dbReference>
<dbReference type="SUPFAM" id="SSF143724">
    <property type="entry name" value="PHP14-like"/>
    <property type="match status" value="1"/>
</dbReference>
<dbReference type="Pfam" id="PF02503">
    <property type="entry name" value="PP_kinase"/>
    <property type="match status" value="1"/>
</dbReference>
<comment type="cofactor">
    <cofactor evidence="6">
        <name>Mg(2+)</name>
        <dbReference type="ChEBI" id="CHEBI:18420"/>
    </cofactor>
</comment>
<evidence type="ECO:0000313" key="13">
    <source>
        <dbReference type="Proteomes" id="UP000187404"/>
    </source>
</evidence>
<reference evidence="12 13" key="1">
    <citation type="journal article" date="2016" name="Appl. Environ. Microbiol.">
        <title>Function and Phylogeny of Bacterial Butyryl Coenzyme A:Acetate Transferases and Their Diversity in the Proximal Colon of Swine.</title>
        <authorList>
            <person name="Trachsel J."/>
            <person name="Bayles D.O."/>
            <person name="Looft T."/>
            <person name="Levine U.Y."/>
            <person name="Allen H.K."/>
        </authorList>
    </citation>
    <scope>NUCLEOTIDE SEQUENCE [LARGE SCALE GENOMIC DNA]</scope>
    <source>
        <strain evidence="12 13">68-3-10</strain>
    </source>
</reference>
<feature type="binding site" evidence="6">
    <location>
        <position position="479"/>
    </location>
    <ligand>
        <name>ATP</name>
        <dbReference type="ChEBI" id="CHEBI:30616"/>
    </ligand>
</feature>
<evidence type="ECO:0000256" key="5">
    <source>
        <dbReference type="ARBA" id="ARBA00022840"/>
    </source>
</evidence>
<feature type="binding site" evidence="6">
    <location>
        <position position="600"/>
    </location>
    <ligand>
        <name>ATP</name>
        <dbReference type="ChEBI" id="CHEBI:30616"/>
    </ligand>
</feature>
<dbReference type="InterPro" id="IPR003414">
    <property type="entry name" value="PP_kinase"/>
</dbReference>
<feature type="active site" description="Phosphohistidine intermediate" evidence="6">
    <location>
        <position position="446"/>
    </location>
</feature>
<evidence type="ECO:0000256" key="6">
    <source>
        <dbReference type="HAMAP-Rule" id="MF_00347"/>
    </source>
</evidence>
<comment type="function">
    <text evidence="6 7">Catalyzes the reversible transfer of the terminal phosphate of ATP to form a long-chain polyphosphate (polyP).</text>
</comment>
<dbReference type="InterPro" id="IPR036830">
    <property type="entry name" value="PP_kinase_middle_dom_sf"/>
</dbReference>
<evidence type="ECO:0000259" key="9">
    <source>
        <dbReference type="Pfam" id="PF13089"/>
    </source>
</evidence>
<dbReference type="GO" id="GO:0046872">
    <property type="term" value="F:metal ion binding"/>
    <property type="evidence" value="ECO:0007669"/>
    <property type="project" value="UniProtKB-KW"/>
</dbReference>
<dbReference type="AlphaFoldDB" id="A0A1Q9JI74"/>
<accession>A0A1Q9JI74</accession>
<keyword evidence="3 6" id="KW-0547">Nucleotide-binding</keyword>
<evidence type="ECO:0000256" key="7">
    <source>
        <dbReference type="RuleBase" id="RU003800"/>
    </source>
</evidence>
<feature type="domain" description="Polyphosphate kinase middle" evidence="8">
    <location>
        <begin position="130"/>
        <end position="312"/>
    </location>
</feature>
<dbReference type="RefSeq" id="WP_075712912.1">
    <property type="nucleotide sequence ID" value="NZ_MJIE01000001.1"/>
</dbReference>
<keyword evidence="4 6" id="KW-0418">Kinase</keyword>
<proteinExistence type="inferred from homology"/>
<organism evidence="12 13">
    <name type="scientific">Hornefia porci</name>
    <dbReference type="NCBI Taxonomy" id="2652292"/>
    <lineage>
        <taxon>Bacteria</taxon>
        <taxon>Bacillati</taxon>
        <taxon>Bacillota</taxon>
        <taxon>Clostridia</taxon>
        <taxon>Peptostreptococcales</taxon>
        <taxon>Anaerovoracaceae</taxon>
        <taxon>Hornefia</taxon>
    </lineage>
</organism>
<dbReference type="Gene3D" id="3.30.1840.10">
    <property type="entry name" value="Polyphosphate kinase middle domain"/>
    <property type="match status" value="1"/>
</dbReference>